<feature type="transmembrane region" description="Helical" evidence="2">
    <location>
        <begin position="12"/>
        <end position="31"/>
    </location>
</feature>
<reference evidence="3 4" key="1">
    <citation type="submission" date="2019-02" db="EMBL/GenBank/DDBJ databases">
        <title>Deep-cultivation of Planctomycetes and their phenomic and genomic characterization uncovers novel biology.</title>
        <authorList>
            <person name="Wiegand S."/>
            <person name="Jogler M."/>
            <person name="Boedeker C."/>
            <person name="Pinto D."/>
            <person name="Vollmers J."/>
            <person name="Rivas-Marin E."/>
            <person name="Kohn T."/>
            <person name="Peeters S.H."/>
            <person name="Heuer A."/>
            <person name="Rast P."/>
            <person name="Oberbeckmann S."/>
            <person name="Bunk B."/>
            <person name="Jeske O."/>
            <person name="Meyerdierks A."/>
            <person name="Storesund J.E."/>
            <person name="Kallscheuer N."/>
            <person name="Luecker S."/>
            <person name="Lage O.M."/>
            <person name="Pohl T."/>
            <person name="Merkel B.J."/>
            <person name="Hornburger P."/>
            <person name="Mueller R.-W."/>
            <person name="Bruemmer F."/>
            <person name="Labrenz M."/>
            <person name="Spormann A.M."/>
            <person name="Op den Camp H."/>
            <person name="Overmann J."/>
            <person name="Amann R."/>
            <person name="Jetten M.S.M."/>
            <person name="Mascher T."/>
            <person name="Medema M.H."/>
            <person name="Devos D.P."/>
            <person name="Kaster A.-K."/>
            <person name="Ovreas L."/>
            <person name="Rohde M."/>
            <person name="Galperin M.Y."/>
            <person name="Jogler C."/>
        </authorList>
    </citation>
    <scope>NUCLEOTIDE SEQUENCE [LARGE SCALE GENOMIC DNA]</scope>
    <source>
        <strain evidence="3 4">ETA_A8</strain>
    </source>
</reference>
<keyword evidence="2" id="KW-0472">Membrane</keyword>
<protein>
    <submittedName>
        <fullName evidence="3">Flp/Fap pilin component</fullName>
    </submittedName>
</protein>
<sequence length="109" mass="9925">MKLKATLRRGATAVQVAVVLGAVTLVVIGSISQLGSASKSQMTQVASNVGNPSSLVGSFGSASGSSSGSSGSGDSSGSSGSSSSGGSSSGESTDSGSSGGSSGGSSVCP</sequence>
<feature type="compositionally biased region" description="Low complexity" evidence="1">
    <location>
        <begin position="56"/>
        <end position="96"/>
    </location>
</feature>
<gene>
    <name evidence="3" type="ORF">ETAA8_57310</name>
</gene>
<keyword evidence="4" id="KW-1185">Reference proteome</keyword>
<evidence type="ECO:0000256" key="2">
    <source>
        <dbReference type="SAM" id="Phobius"/>
    </source>
</evidence>
<keyword evidence="2" id="KW-1133">Transmembrane helix</keyword>
<accession>A0A517YK33</accession>
<evidence type="ECO:0000256" key="1">
    <source>
        <dbReference type="SAM" id="MobiDB-lite"/>
    </source>
</evidence>
<dbReference type="RefSeq" id="WP_145096316.1">
    <property type="nucleotide sequence ID" value="NZ_CP036274.1"/>
</dbReference>
<keyword evidence="2" id="KW-0812">Transmembrane</keyword>
<dbReference type="KEGG" id="aagg:ETAA8_57310"/>
<dbReference type="AlphaFoldDB" id="A0A517YK33"/>
<evidence type="ECO:0000313" key="3">
    <source>
        <dbReference type="EMBL" id="QDU30585.1"/>
    </source>
</evidence>
<dbReference type="Proteomes" id="UP000315017">
    <property type="component" value="Chromosome"/>
</dbReference>
<dbReference type="EMBL" id="CP036274">
    <property type="protein sequence ID" value="QDU30585.1"/>
    <property type="molecule type" value="Genomic_DNA"/>
</dbReference>
<proteinExistence type="predicted"/>
<evidence type="ECO:0000313" key="4">
    <source>
        <dbReference type="Proteomes" id="UP000315017"/>
    </source>
</evidence>
<feature type="region of interest" description="Disordered" evidence="1">
    <location>
        <begin position="56"/>
        <end position="109"/>
    </location>
</feature>
<name>A0A517YK33_9BACT</name>
<organism evidence="3 4">
    <name type="scientific">Anatilimnocola aggregata</name>
    <dbReference type="NCBI Taxonomy" id="2528021"/>
    <lineage>
        <taxon>Bacteria</taxon>
        <taxon>Pseudomonadati</taxon>
        <taxon>Planctomycetota</taxon>
        <taxon>Planctomycetia</taxon>
        <taxon>Pirellulales</taxon>
        <taxon>Pirellulaceae</taxon>
        <taxon>Anatilimnocola</taxon>
    </lineage>
</organism>